<dbReference type="RefSeq" id="WP_207290344.1">
    <property type="nucleotide sequence ID" value="NZ_CP071462.1"/>
</dbReference>
<protein>
    <submittedName>
        <fullName evidence="1">Uncharacterized protein</fullName>
    </submittedName>
</protein>
<gene>
    <name evidence="1" type="ORF">J0X25_06605</name>
</gene>
<proteinExistence type="predicted"/>
<dbReference type="PROSITE" id="PS51257">
    <property type="entry name" value="PROKAR_LIPOPROTEIN"/>
    <property type="match status" value="1"/>
</dbReference>
<keyword evidence="2" id="KW-1185">Reference proteome</keyword>
<accession>A0A8A2VEU2</accession>
<dbReference type="Proteomes" id="UP000663203">
    <property type="component" value="Chromosome"/>
</dbReference>
<dbReference type="GeneID" id="63186960"/>
<dbReference type="EMBL" id="CP071462">
    <property type="protein sequence ID" value="QSX00624.1"/>
    <property type="molecule type" value="Genomic_DNA"/>
</dbReference>
<dbReference type="AlphaFoldDB" id="A0A8A2VEU2"/>
<evidence type="ECO:0000313" key="2">
    <source>
        <dbReference type="Proteomes" id="UP000663203"/>
    </source>
</evidence>
<sequence length="153" mass="17066">MKRRPLTRRRTLGAATASLVALAGCVFTDGEVEFDRGELSVVVDGDPVDLSADRFQAENVDNDSVAFHLHERDEYWYMEGEEPVTFAEGIDLLPRFAYANREDAHVVTVDGTEYDGRDSSTAITFLVDDEVVDPTTYEVQNGESLRLEIETDA</sequence>
<reference evidence="1 2" key="1">
    <citation type="submission" date="2021-03" db="EMBL/GenBank/DDBJ databases">
        <title>Haloterrigena longa sp. nov. and Haloterrigena limicola sp. nov., extremely halophilic archaea isolated from a salt lake.</title>
        <authorList>
            <person name="Henglin C."/>
        </authorList>
    </citation>
    <scope>NUCLEOTIDE SEQUENCE [LARGE SCALE GENOMIC DNA]</scope>
    <source>
        <strain evidence="1 2">KZCA68</strain>
    </source>
</reference>
<name>A0A8A2VEU2_9EURY</name>
<dbReference type="KEGG" id="hakz:J0X25_06605"/>
<organism evidence="1 2">
    <name type="scientific">Haloterrigena alkaliphila</name>
    <dbReference type="NCBI Taxonomy" id="2816475"/>
    <lineage>
        <taxon>Archaea</taxon>
        <taxon>Methanobacteriati</taxon>
        <taxon>Methanobacteriota</taxon>
        <taxon>Stenosarchaea group</taxon>
        <taxon>Halobacteria</taxon>
        <taxon>Halobacteriales</taxon>
        <taxon>Natrialbaceae</taxon>
        <taxon>Haloterrigena</taxon>
    </lineage>
</organism>
<evidence type="ECO:0000313" key="1">
    <source>
        <dbReference type="EMBL" id="QSX00624.1"/>
    </source>
</evidence>